<reference evidence="1" key="1">
    <citation type="submission" date="2017-05" db="EMBL/GenBank/DDBJ databases">
        <title>The Genome Sequence of Enterococcus sp. 9E7_DIV0242.</title>
        <authorList>
            <consortium name="The Broad Institute Genomics Platform"/>
            <consortium name="The Broad Institute Genomic Center for Infectious Diseases"/>
            <person name="Earl A."/>
            <person name="Manson A."/>
            <person name="Schwartman J."/>
            <person name="Gilmore M."/>
            <person name="Abouelleil A."/>
            <person name="Cao P."/>
            <person name="Chapman S."/>
            <person name="Cusick C."/>
            <person name="Shea T."/>
            <person name="Young S."/>
            <person name="Neafsey D."/>
            <person name="Nusbaum C."/>
            <person name="Birren B."/>
        </authorList>
    </citation>
    <scope>NUCLEOTIDE SEQUENCE [LARGE SCALE GENOMIC DNA]</scope>
    <source>
        <strain evidence="1">9E7_DIV0242</strain>
    </source>
</reference>
<protein>
    <submittedName>
        <fullName evidence="1">Uncharacterized protein</fullName>
    </submittedName>
</protein>
<accession>A0A242K8T8</accession>
<name>A0A242K8T8_9ENTE</name>
<sequence length="127" mass="14641">MAPGIIRTFLVVVNVVYNQTIFYESEKSSYDPATGNHGPKKYDVPYLHVDIRWRSTGGLDGSGTEFEYREFISVKSQRPIPFKMMKWGDTIFKPIKGSYKKVERGRGRKWHSCQFMEVKHGSTELGT</sequence>
<comment type="caution">
    <text evidence="1">The sequence shown here is derived from an EMBL/GenBank/DDBJ whole genome shotgun (WGS) entry which is preliminary data.</text>
</comment>
<organism evidence="1">
    <name type="scientific">Candidatus Enterococcus clewellii</name>
    <dbReference type="NCBI Taxonomy" id="1834193"/>
    <lineage>
        <taxon>Bacteria</taxon>
        <taxon>Bacillati</taxon>
        <taxon>Bacillota</taxon>
        <taxon>Bacilli</taxon>
        <taxon>Lactobacillales</taxon>
        <taxon>Enterococcaceae</taxon>
        <taxon>Enterococcus</taxon>
    </lineage>
</organism>
<proteinExistence type="predicted"/>
<evidence type="ECO:0000313" key="1">
    <source>
        <dbReference type="EMBL" id="OTP17585.1"/>
    </source>
</evidence>
<dbReference type="EMBL" id="NGMM01000002">
    <property type="protein sequence ID" value="OTP17585.1"/>
    <property type="molecule type" value="Genomic_DNA"/>
</dbReference>
<gene>
    <name evidence="1" type="ORF">A5888_001723</name>
</gene>
<dbReference type="AlphaFoldDB" id="A0A242K8T8"/>